<comment type="caution">
    <text evidence="3">The sequence shown here is derived from an EMBL/GenBank/DDBJ whole genome shotgun (WGS) entry which is preliminary data.</text>
</comment>
<keyword evidence="4" id="KW-1185">Reference proteome</keyword>
<feature type="compositionally biased region" description="Polar residues" evidence="1">
    <location>
        <begin position="79"/>
        <end position="93"/>
    </location>
</feature>
<sequence>MTKYLRHIRTEVTLSIATALVTEAVFLLDELKKMTVADLRNACVERGVTHSGNKPDLISNITSHQDELVHSKKRKTDGGTETPSKKPQNSNKQTRFGTLFTGEGVDLFLVEHLNTILVEIVGPSRFNDCTSFWPLTGAALEACWAVWIEMSLLPQKDVCEHWSTGIRGNPTIKKMLSRDCWFAVLKSLRQIPDDVMFAIMGCLQHNFTHGWLPHPDISNDEKEIPLDVQMYNSMKGTVDHFNEALGDGDSRHRHHTHRRAQMISLLKITQFNAWSAYCHATGSKNSEREFLKMLSDEIQRRWFITETKRGKDNRRARNARYREELKFKKSQVTSDDEWEQNKEVRQAERWAAHIRKSAHLKSSTRELPPGKLMQIWMWVHLRIVQNSPLRMTWMMRTQPNTYDDILERSCQT</sequence>
<dbReference type="Gene3D" id="1.10.720.30">
    <property type="entry name" value="SAP domain"/>
    <property type="match status" value="1"/>
</dbReference>
<proteinExistence type="predicted"/>
<dbReference type="Pfam" id="PF02037">
    <property type="entry name" value="SAP"/>
    <property type="match status" value="1"/>
</dbReference>
<evidence type="ECO:0000256" key="1">
    <source>
        <dbReference type="SAM" id="MobiDB-lite"/>
    </source>
</evidence>
<feature type="region of interest" description="Disordered" evidence="1">
    <location>
        <begin position="66"/>
        <end position="93"/>
    </location>
</feature>
<evidence type="ECO:0000259" key="2">
    <source>
        <dbReference type="PROSITE" id="PS50800"/>
    </source>
</evidence>
<dbReference type="PROSITE" id="PS50800">
    <property type="entry name" value="SAP"/>
    <property type="match status" value="1"/>
</dbReference>
<dbReference type="Proteomes" id="UP000241769">
    <property type="component" value="Unassembled WGS sequence"/>
</dbReference>
<evidence type="ECO:0000313" key="4">
    <source>
        <dbReference type="Proteomes" id="UP000241769"/>
    </source>
</evidence>
<dbReference type="AlphaFoldDB" id="A0A2P6MRR5"/>
<dbReference type="SMART" id="SM00513">
    <property type="entry name" value="SAP"/>
    <property type="match status" value="1"/>
</dbReference>
<dbReference type="SUPFAM" id="SSF68906">
    <property type="entry name" value="SAP domain"/>
    <property type="match status" value="1"/>
</dbReference>
<dbReference type="EMBL" id="MDYQ01000464">
    <property type="protein sequence ID" value="PRP74394.1"/>
    <property type="molecule type" value="Genomic_DNA"/>
</dbReference>
<name>A0A2P6MRR5_9EUKA</name>
<feature type="domain" description="SAP" evidence="2">
    <location>
        <begin position="31"/>
        <end position="65"/>
    </location>
</feature>
<organism evidence="3 4">
    <name type="scientific">Planoprotostelium fungivorum</name>
    <dbReference type="NCBI Taxonomy" id="1890364"/>
    <lineage>
        <taxon>Eukaryota</taxon>
        <taxon>Amoebozoa</taxon>
        <taxon>Evosea</taxon>
        <taxon>Variosea</taxon>
        <taxon>Cavosteliida</taxon>
        <taxon>Cavosteliaceae</taxon>
        <taxon>Planoprotostelium</taxon>
    </lineage>
</organism>
<dbReference type="InterPro" id="IPR003034">
    <property type="entry name" value="SAP_dom"/>
</dbReference>
<protein>
    <recommendedName>
        <fullName evidence="2">SAP domain-containing protein</fullName>
    </recommendedName>
</protein>
<gene>
    <name evidence="3" type="ORF">PROFUN_10292</name>
</gene>
<dbReference type="InParanoid" id="A0A2P6MRR5"/>
<dbReference type="InterPro" id="IPR036361">
    <property type="entry name" value="SAP_dom_sf"/>
</dbReference>
<reference evidence="3 4" key="1">
    <citation type="journal article" date="2018" name="Genome Biol. Evol.">
        <title>Multiple Roots of Fruiting Body Formation in Amoebozoa.</title>
        <authorList>
            <person name="Hillmann F."/>
            <person name="Forbes G."/>
            <person name="Novohradska S."/>
            <person name="Ferling I."/>
            <person name="Riege K."/>
            <person name="Groth M."/>
            <person name="Westermann M."/>
            <person name="Marz M."/>
            <person name="Spaller T."/>
            <person name="Winckler T."/>
            <person name="Schaap P."/>
            <person name="Glockner G."/>
        </authorList>
    </citation>
    <scope>NUCLEOTIDE SEQUENCE [LARGE SCALE GENOMIC DNA]</scope>
    <source>
        <strain evidence="3 4">Jena</strain>
    </source>
</reference>
<evidence type="ECO:0000313" key="3">
    <source>
        <dbReference type="EMBL" id="PRP74394.1"/>
    </source>
</evidence>
<accession>A0A2P6MRR5</accession>